<dbReference type="Pfam" id="PF10180">
    <property type="entry name" value="WKF"/>
    <property type="match status" value="1"/>
</dbReference>
<feature type="compositionally biased region" description="Basic residues" evidence="1">
    <location>
        <begin position="18"/>
        <end position="31"/>
    </location>
</feature>
<dbReference type="PANTHER" id="PTHR22306:SF2">
    <property type="entry name" value="CHROMOSOME 7 OPEN READING FRAME 50"/>
    <property type="match status" value="1"/>
</dbReference>
<protein>
    <submittedName>
        <fullName evidence="3">C7orf50</fullName>
    </submittedName>
</protein>
<accession>A0A7J7JBK5</accession>
<dbReference type="AlphaFoldDB" id="A0A7J7JBK5"/>
<proteinExistence type="predicted"/>
<comment type="caution">
    <text evidence="3">The sequence shown here is derived from an EMBL/GenBank/DDBJ whole genome shotgun (WGS) entry which is preliminary data.</text>
</comment>
<feature type="domain" description="WKF" evidence="2">
    <location>
        <begin position="198"/>
        <end position="260"/>
    </location>
</feature>
<sequence length="288" mass="32848">MALLNWDLSDEDETVSKRKEKHKKTAKSKRKTKKKMLTMVIVFLVSVIELVVGGEDVVKEHHSSAEAVAVPKSAGDVPENADTDTKAKKKRKVKKTTTEEVETEKKVKNKFTISDGLSHKSVVSEQQNNEGQQDSVQADGETSNQKKMSASKRKFLKYKERKKKEKINHLKSTMPKEALEEYLKPSAPDLSAQQAALNYLRLWKSARTEWKFSKVRQTCLLQHIYNSSYIQDTDFSTLLLYLEDLKGLSKNKTLKEATEVLEKNKDLTNEESKMKASRATQVLQILDE</sequence>
<dbReference type="OrthoDB" id="10261563at2759"/>
<organism evidence="3 4">
    <name type="scientific">Bugula neritina</name>
    <name type="common">Brown bryozoan</name>
    <name type="synonym">Sertularia neritina</name>
    <dbReference type="NCBI Taxonomy" id="10212"/>
    <lineage>
        <taxon>Eukaryota</taxon>
        <taxon>Metazoa</taxon>
        <taxon>Spiralia</taxon>
        <taxon>Lophotrochozoa</taxon>
        <taxon>Bryozoa</taxon>
        <taxon>Gymnolaemata</taxon>
        <taxon>Cheilostomatida</taxon>
        <taxon>Flustrina</taxon>
        <taxon>Buguloidea</taxon>
        <taxon>Bugulidae</taxon>
        <taxon>Bugula</taxon>
    </lineage>
</organism>
<gene>
    <name evidence="3" type="ORF">EB796_018676</name>
</gene>
<feature type="compositionally biased region" description="Polar residues" evidence="1">
    <location>
        <begin position="123"/>
        <end position="148"/>
    </location>
</feature>
<feature type="region of interest" description="Disordered" evidence="1">
    <location>
        <begin position="123"/>
        <end position="155"/>
    </location>
</feature>
<evidence type="ECO:0000313" key="3">
    <source>
        <dbReference type="EMBL" id="KAF6023034.1"/>
    </source>
</evidence>
<feature type="region of interest" description="Disordered" evidence="1">
    <location>
        <begin position="1"/>
        <end position="31"/>
    </location>
</feature>
<evidence type="ECO:0000313" key="4">
    <source>
        <dbReference type="Proteomes" id="UP000593567"/>
    </source>
</evidence>
<keyword evidence="4" id="KW-1185">Reference proteome</keyword>
<dbReference type="PANTHER" id="PTHR22306">
    <property type="entry name" value="CHROMOSOME 7 OPEN READING FRAME 50"/>
    <property type="match status" value="1"/>
</dbReference>
<evidence type="ECO:0000259" key="2">
    <source>
        <dbReference type="Pfam" id="PF10180"/>
    </source>
</evidence>
<dbReference type="EMBL" id="VXIV02002771">
    <property type="protein sequence ID" value="KAF6023034.1"/>
    <property type="molecule type" value="Genomic_DNA"/>
</dbReference>
<reference evidence="3" key="1">
    <citation type="submission" date="2020-06" db="EMBL/GenBank/DDBJ databases">
        <title>Draft genome of Bugula neritina, a colonial animal packing powerful symbionts and potential medicines.</title>
        <authorList>
            <person name="Rayko M."/>
        </authorList>
    </citation>
    <scope>NUCLEOTIDE SEQUENCE [LARGE SCALE GENOMIC DNA]</scope>
    <source>
        <strain evidence="3">Kwan_BN1</strain>
    </source>
</reference>
<dbReference type="Proteomes" id="UP000593567">
    <property type="component" value="Unassembled WGS sequence"/>
</dbReference>
<evidence type="ECO:0000256" key="1">
    <source>
        <dbReference type="SAM" id="MobiDB-lite"/>
    </source>
</evidence>
<feature type="region of interest" description="Disordered" evidence="1">
    <location>
        <begin position="64"/>
        <end position="97"/>
    </location>
</feature>
<name>A0A7J7JBK5_BUGNE</name>
<dbReference type="InterPro" id="IPR019327">
    <property type="entry name" value="WKF"/>
</dbReference>